<reference evidence="1" key="1">
    <citation type="submission" date="2022-01" db="EMBL/GenBank/DDBJ databases">
        <authorList>
            <person name="Criscuolo A."/>
        </authorList>
    </citation>
    <scope>NUCLEOTIDE SEQUENCE</scope>
    <source>
        <strain evidence="1">CIP111893</strain>
    </source>
</reference>
<sequence>MLSVFLILTLCFLYFFNKFICTVAQDYRPPVILTDNNYHLWLYYMKGKDELPSGKGGSSASLYD</sequence>
<name>A0ABN8G2M6_9BACL</name>
<evidence type="ECO:0000313" key="2">
    <source>
        <dbReference type="Proteomes" id="UP000838686"/>
    </source>
</evidence>
<organism evidence="1 2">
    <name type="scientific">Paenibacillus plantiphilus</name>
    <dbReference type="NCBI Taxonomy" id="2905650"/>
    <lineage>
        <taxon>Bacteria</taxon>
        <taxon>Bacillati</taxon>
        <taxon>Bacillota</taxon>
        <taxon>Bacilli</taxon>
        <taxon>Bacillales</taxon>
        <taxon>Paenibacillaceae</taxon>
        <taxon>Paenibacillus</taxon>
    </lineage>
</organism>
<keyword evidence="2" id="KW-1185">Reference proteome</keyword>
<dbReference type="Proteomes" id="UP000838686">
    <property type="component" value="Unassembled WGS sequence"/>
</dbReference>
<gene>
    <name evidence="1" type="ORF">PAECIP111893_00883</name>
</gene>
<evidence type="ECO:0000313" key="1">
    <source>
        <dbReference type="EMBL" id="CAH1197686.1"/>
    </source>
</evidence>
<protein>
    <submittedName>
        <fullName evidence="1">Uncharacterized protein</fullName>
    </submittedName>
</protein>
<accession>A0ABN8G2M6</accession>
<proteinExistence type="predicted"/>
<dbReference type="EMBL" id="CAKMMF010000004">
    <property type="protein sequence ID" value="CAH1197686.1"/>
    <property type="molecule type" value="Genomic_DNA"/>
</dbReference>
<comment type="caution">
    <text evidence="1">The sequence shown here is derived from an EMBL/GenBank/DDBJ whole genome shotgun (WGS) entry which is preliminary data.</text>
</comment>